<gene>
    <name evidence="9" type="ORF">SOCE26_002050</name>
</gene>
<dbReference type="Pfam" id="PF12256">
    <property type="entry name" value="TcdB_toxin_midN"/>
    <property type="match status" value="1"/>
</dbReference>
<dbReference type="Gene3D" id="2.130.10.130">
    <property type="entry name" value="Integrin alpha, N-terminal"/>
    <property type="match status" value="1"/>
</dbReference>
<feature type="chain" id="PRO_5014791679" evidence="6">
    <location>
        <begin position="22"/>
        <end position="2165"/>
    </location>
</feature>
<feature type="compositionally biased region" description="Basic and acidic residues" evidence="5">
    <location>
        <begin position="1993"/>
        <end position="2006"/>
    </location>
</feature>
<dbReference type="PANTHER" id="PTHR32305:SF15">
    <property type="entry name" value="PROTEIN RHSA-RELATED"/>
    <property type="match status" value="1"/>
</dbReference>
<dbReference type="InterPro" id="IPR050708">
    <property type="entry name" value="T6SS_VgrG/RHS"/>
</dbReference>
<feature type="signal peptide" evidence="6">
    <location>
        <begin position="1"/>
        <end position="21"/>
    </location>
</feature>
<keyword evidence="2" id="KW-0964">Secreted</keyword>
<dbReference type="Proteomes" id="UP000238348">
    <property type="component" value="Chromosome"/>
</dbReference>
<dbReference type="Pfam" id="PF25023">
    <property type="entry name" value="TEN_YD-shell"/>
    <property type="match status" value="1"/>
</dbReference>
<sequence length="2165" mass="233241">MTRKFLWLGLAFVLAACGGNAPEDDVTSSEEELSSPAASAGASPSDVSALAPRLGLDVTVSPERGEFSASLPFPALPTRVSSDAGVALSYTQAPVDLSQGFGVGFSLSVPSIQMTTDLGVPYRARLSSSQDVTARLSLGAERLIWVKTDTVSGKTRIEYRLDASETTVRLYRYPQGGTVAMRDASGALQNVAFTGFEVVYPDGRREIYSEEPTVAEGVAVASGFFPTRWPLVHAISPTGDAVSYEYTKAGERSYLKGVRFAGGRSVYTLESVPRREGRVSHLMGYPQGPGQLYTKLTASFDGDPMYTWCFVHAVHGESGPEIVTHPDCQALASEDFEPDRQRVAAALSRESKLLGVYRFGRSQAPFDRSTPAEPLIRLRYTAWGADDLSGHELVYDMDVPDVSGFGPSGGSELMDINSDGLADIVRYSASDGTSVPSFNSGDLAEASLFTPSGAPLTVERTTGGVSRREVPRFDAAAQATSVFLSGDFDADGRTDLVQATASGTRTELAHYAGRGERTRPFSAAPSSTVVDVELPRFARDRTQAIDLNADGKADLLTTVAGSTDSTWTAFINMTQPGASALSFKPLVGLTFPFRQGAGTELDNPAYRFLDANGDGLTDFAVIRSSGAGEKGICVYENQGKVTAYASGSTSVAKLQAGALLFGDPSANDPVCAQGRFVSVPGLSASQNINAMWLIDVNGDGDMDLVNVTAAANELGVWLGRGERGFAAERRLPLDEGVSVDPDNKWNTRVLDIDADGAEEILVYESNSGGGRIKVIDFNRDGAKNLIGPDLLSEAEEGPGLRHAVQYATSTDERIRDARRFGPDDARVRALPDPVTVVKRHLTAAGAEAPRVRELQYHAPYFNDRERDFAGFGQCEELDYGDDSAASVVRRRVYQVASAAAPVRRFLAGKLRTEEVFEPRLSSAQAARIAASAGKWPSGIEGASQTAETWSEEPYDVQALLAVHEEAWAVLPSAPDPKTPAFLRQASTRDVQCSGTGCAPACATGPCAGAATVTQTNTYDTAYNRLVRQERSLSSVTGPNGTEVPARSYVSTTAYDAGWEARGVLTAVREQTLLAGPSGRVLQTTSYEYGPDAPLPVRVTQPLLIDAEALAALPAEVRAPLLSPRTQVQAYRYDVFGNVVEASDAGGPLGTTRYDATGVFVVETRNALGHATQYCYGTTGCALTAVAPPAEYAVPARSLSPTHLRTPQGEVTLTEHDARHRPVRAARSSGAETRFEYRDAGAEASALVRITERRAADAAGGTLVERLAAFRADGLPVGQAVKHEAGGARVVSFARYGRRGDSIFEALPYSTVVNIGTAFNAGRFPSPEGAARGTSTVYDGLGRVVARTDAAGLVMRIAHQPWGQRVEEERGGSDARVETRLLVARGPEVYAIVDELGQVHRYERDERGSLRAVALAGAGAPRRVAYDSAGNLVMTSLSGGLTRLWVRDARGRATEMRTWDRAFAAWESVETTFDAQNRPTYLFASSSSRPDGWDDRALVYDAREGEAQRPELVGQLVAATTSDRVSGQRVEESFAYDRDGRQTARRLSLDAGDARRDYEEQWTYDLDGTVASYRDPFGNTLSFTRTPSGEPSSVAWSAGDRAAAPLMTDITYDPRGQLAGYRVPSTRLHRTLGYDPRSGLLTNLRACAGDGPDPCAHGPLQDVTYERRADGRVIAAREGAPRAADPGRASYAYSARGELLGAVVADVVHTYAYTPAGLVASFGECTEARRFHSEAGQERLPLPEEGNGQLDSFGRLIAHGRFRNAEYDPWGRLRRVEVDGGVLVYGYDASGDRLSKRLLRREGDREVPGALVVYPTRTTRDDGVERQSLVRLGGHRAAVLVDESRVLSLLDDQLGVVQRAVDERGETVLSVDATPFGTLTREVQTAPPGLGSTELVLGFTGQLRDPDTGLVHMGARDYAPDLASFTTPDPYALAEPELCARSLLECHPYAYAGHDPVNFIDESGFVRQGQGSSSRQGQSSSSSNRYRRRASTPRAEEDPSDRAERLIGSRSGVRGASNDGGYHFPSTRYGTDMEGDYQLVSFRQLGTQRSLGVITDSGSVRVAPEEQADFRQAYGRAVKHRDLVEPAADGTPGSARFGFVIKPVYLESRQMWVYMLNSHSRYSSGQYRDDRQDLQDSAIYNLVRYMDGMGIDVNDVAIDPRLYPNR</sequence>
<keyword evidence="6" id="KW-0732">Signal</keyword>
<protein>
    <submittedName>
        <fullName evidence="9">Uncharacterized protein</fullName>
    </submittedName>
</protein>
<feature type="domain" description="Insecticide toxin TcdB middle/N-terminal" evidence="7">
    <location>
        <begin position="744"/>
        <end position="879"/>
    </location>
</feature>
<feature type="region of interest" description="Disordered" evidence="5">
    <location>
        <begin position="1965"/>
        <end position="2026"/>
    </location>
</feature>
<dbReference type="GO" id="GO:0005576">
    <property type="term" value="C:extracellular region"/>
    <property type="evidence" value="ECO:0007669"/>
    <property type="project" value="UniProtKB-SubCell"/>
</dbReference>
<evidence type="ECO:0000259" key="8">
    <source>
        <dbReference type="Pfam" id="PF25023"/>
    </source>
</evidence>
<dbReference type="InterPro" id="IPR003284">
    <property type="entry name" value="Sal_SpvB"/>
</dbReference>
<dbReference type="GO" id="GO:0005737">
    <property type="term" value="C:cytoplasm"/>
    <property type="evidence" value="ECO:0007669"/>
    <property type="project" value="InterPro"/>
</dbReference>
<reference evidence="9 10" key="1">
    <citation type="submission" date="2015-09" db="EMBL/GenBank/DDBJ databases">
        <title>Sorangium comparison.</title>
        <authorList>
            <person name="Zaburannyi N."/>
            <person name="Bunk B."/>
            <person name="Overmann J."/>
            <person name="Mueller R."/>
        </authorList>
    </citation>
    <scope>NUCLEOTIDE SEQUENCE [LARGE SCALE GENOMIC DNA]</scope>
    <source>
        <strain evidence="9 10">So ce26</strain>
    </source>
</reference>
<evidence type="ECO:0000256" key="4">
    <source>
        <dbReference type="ARBA" id="ARBA00023026"/>
    </source>
</evidence>
<dbReference type="SUPFAM" id="SSF69318">
    <property type="entry name" value="Integrin alpha N-terminal domain"/>
    <property type="match status" value="1"/>
</dbReference>
<dbReference type="InterPro" id="IPR028994">
    <property type="entry name" value="Integrin_alpha_N"/>
</dbReference>
<proteinExistence type="predicted"/>
<dbReference type="NCBIfam" id="TIGR03696">
    <property type="entry name" value="Rhs_assc_core"/>
    <property type="match status" value="1"/>
</dbReference>
<dbReference type="EMBL" id="CP012673">
    <property type="protein sequence ID" value="AUX38825.1"/>
    <property type="molecule type" value="Genomic_DNA"/>
</dbReference>
<evidence type="ECO:0000313" key="9">
    <source>
        <dbReference type="EMBL" id="AUX38825.1"/>
    </source>
</evidence>
<keyword evidence="3" id="KW-0677">Repeat</keyword>
<dbReference type="Gene3D" id="2.180.10.10">
    <property type="entry name" value="RHS repeat-associated core"/>
    <property type="match status" value="2"/>
</dbReference>
<dbReference type="SUPFAM" id="SSF63829">
    <property type="entry name" value="Calcium-dependent phosphotriesterase"/>
    <property type="match status" value="1"/>
</dbReference>
<dbReference type="Pfam" id="PF03534">
    <property type="entry name" value="SpvB"/>
    <property type="match status" value="1"/>
</dbReference>
<feature type="domain" description="Teneurin-like YD-shell" evidence="8">
    <location>
        <begin position="1688"/>
        <end position="1955"/>
    </location>
</feature>
<dbReference type="PANTHER" id="PTHR32305">
    <property type="match status" value="1"/>
</dbReference>
<name>A0A2L0EHP0_SORCE</name>
<evidence type="ECO:0000256" key="1">
    <source>
        <dbReference type="ARBA" id="ARBA00004613"/>
    </source>
</evidence>
<feature type="compositionally biased region" description="Low complexity" evidence="5">
    <location>
        <begin position="1965"/>
        <end position="1983"/>
    </location>
</feature>
<feature type="compositionally biased region" description="Acidic residues" evidence="5">
    <location>
        <begin position="23"/>
        <end position="33"/>
    </location>
</feature>
<dbReference type="InterPro" id="IPR022045">
    <property type="entry name" value="TcdB_toxin_mid/N"/>
</dbReference>
<evidence type="ECO:0000256" key="2">
    <source>
        <dbReference type="ARBA" id="ARBA00022525"/>
    </source>
</evidence>
<evidence type="ECO:0000256" key="3">
    <source>
        <dbReference type="ARBA" id="ARBA00022737"/>
    </source>
</evidence>
<evidence type="ECO:0000256" key="6">
    <source>
        <dbReference type="SAM" id="SignalP"/>
    </source>
</evidence>
<feature type="compositionally biased region" description="Low complexity" evidence="5">
    <location>
        <begin position="34"/>
        <end position="46"/>
    </location>
</feature>
<evidence type="ECO:0000256" key="5">
    <source>
        <dbReference type="SAM" id="MobiDB-lite"/>
    </source>
</evidence>
<keyword evidence="4" id="KW-0843">Virulence</keyword>
<dbReference type="InterPro" id="IPR056823">
    <property type="entry name" value="TEN-like_YD-shell"/>
</dbReference>
<accession>A0A2L0EHP0</accession>
<dbReference type="InterPro" id="IPR022385">
    <property type="entry name" value="Rhs_assc_core"/>
</dbReference>
<dbReference type="PROSITE" id="PS51257">
    <property type="entry name" value="PROKAR_LIPOPROTEIN"/>
    <property type="match status" value="1"/>
</dbReference>
<organism evidence="9 10">
    <name type="scientific">Sorangium cellulosum</name>
    <name type="common">Polyangium cellulosum</name>
    <dbReference type="NCBI Taxonomy" id="56"/>
    <lineage>
        <taxon>Bacteria</taxon>
        <taxon>Pseudomonadati</taxon>
        <taxon>Myxococcota</taxon>
        <taxon>Polyangia</taxon>
        <taxon>Polyangiales</taxon>
        <taxon>Polyangiaceae</taxon>
        <taxon>Sorangium</taxon>
    </lineage>
</organism>
<comment type="subcellular location">
    <subcellularLocation>
        <location evidence="1">Secreted</location>
    </subcellularLocation>
</comment>
<evidence type="ECO:0000259" key="7">
    <source>
        <dbReference type="Pfam" id="PF12256"/>
    </source>
</evidence>
<feature type="region of interest" description="Disordered" evidence="5">
    <location>
        <begin position="23"/>
        <end position="46"/>
    </location>
</feature>
<evidence type="ECO:0000313" key="10">
    <source>
        <dbReference type="Proteomes" id="UP000238348"/>
    </source>
</evidence>